<protein>
    <submittedName>
        <fullName evidence="5">Putative C6 transcription factor</fullName>
    </submittedName>
</protein>
<dbReference type="GeneID" id="27727118"/>
<feature type="region of interest" description="Disordered" evidence="3">
    <location>
        <begin position="102"/>
        <end position="150"/>
    </location>
</feature>
<dbReference type="KEGG" id="sapo:SAPIO_CDS8046"/>
<dbReference type="GO" id="GO:0045944">
    <property type="term" value="P:positive regulation of transcription by RNA polymerase II"/>
    <property type="evidence" value="ECO:0007669"/>
    <property type="project" value="TreeGrafter"/>
</dbReference>
<dbReference type="OMA" id="MIPCIFD"/>
<comment type="caution">
    <text evidence="5">The sequence shown here is derived from an EMBL/GenBank/DDBJ whole genome shotgun (WGS) entry which is preliminary data.</text>
</comment>
<gene>
    <name evidence="5" type="ORF">SAPIO_CDS8046</name>
</gene>
<comment type="subcellular location">
    <subcellularLocation>
        <location evidence="1">Nucleus</location>
    </subcellularLocation>
</comment>
<proteinExistence type="predicted"/>
<organism evidence="5 6">
    <name type="scientific">Pseudallescheria apiosperma</name>
    <name type="common">Scedosporium apiospermum</name>
    <dbReference type="NCBI Taxonomy" id="563466"/>
    <lineage>
        <taxon>Eukaryota</taxon>
        <taxon>Fungi</taxon>
        <taxon>Dikarya</taxon>
        <taxon>Ascomycota</taxon>
        <taxon>Pezizomycotina</taxon>
        <taxon>Sordariomycetes</taxon>
        <taxon>Hypocreomycetidae</taxon>
        <taxon>Microascales</taxon>
        <taxon>Microascaceae</taxon>
        <taxon>Scedosporium</taxon>
    </lineage>
</organism>
<evidence type="ECO:0000313" key="6">
    <source>
        <dbReference type="Proteomes" id="UP000028545"/>
    </source>
</evidence>
<dbReference type="PROSITE" id="PS00463">
    <property type="entry name" value="ZN2_CY6_FUNGAL_1"/>
    <property type="match status" value="1"/>
</dbReference>
<evidence type="ECO:0000259" key="4">
    <source>
        <dbReference type="PROSITE" id="PS50048"/>
    </source>
</evidence>
<dbReference type="GO" id="GO:0005634">
    <property type="term" value="C:nucleus"/>
    <property type="evidence" value="ECO:0007669"/>
    <property type="project" value="UniProtKB-SubCell"/>
</dbReference>
<feature type="domain" description="Zn(2)-C6 fungal-type" evidence="4">
    <location>
        <begin position="19"/>
        <end position="49"/>
    </location>
</feature>
<feature type="compositionally biased region" description="Low complexity" evidence="3">
    <location>
        <begin position="108"/>
        <end position="130"/>
    </location>
</feature>
<dbReference type="SUPFAM" id="SSF57701">
    <property type="entry name" value="Zn2/Cys6 DNA-binding domain"/>
    <property type="match status" value="1"/>
</dbReference>
<dbReference type="PROSITE" id="PS50048">
    <property type="entry name" value="ZN2_CY6_FUNGAL_2"/>
    <property type="match status" value="1"/>
</dbReference>
<dbReference type="Pfam" id="PF11951">
    <property type="entry name" value="Fungal_trans_2"/>
    <property type="match status" value="1"/>
</dbReference>
<dbReference type="Gene3D" id="4.10.240.10">
    <property type="entry name" value="Zn(2)-C6 fungal-type DNA-binding domain"/>
    <property type="match status" value="1"/>
</dbReference>
<dbReference type="InterPro" id="IPR001138">
    <property type="entry name" value="Zn2Cys6_DnaBD"/>
</dbReference>
<accession>A0A084G0E5</accession>
<evidence type="ECO:0000256" key="2">
    <source>
        <dbReference type="ARBA" id="ARBA00023242"/>
    </source>
</evidence>
<dbReference type="AlphaFoldDB" id="A0A084G0E5"/>
<evidence type="ECO:0000256" key="3">
    <source>
        <dbReference type="SAM" id="MobiDB-lite"/>
    </source>
</evidence>
<dbReference type="OrthoDB" id="1919336at2759"/>
<dbReference type="CDD" id="cd00067">
    <property type="entry name" value="GAL4"/>
    <property type="match status" value="1"/>
</dbReference>
<dbReference type="InterPro" id="IPR021858">
    <property type="entry name" value="Fun_TF"/>
</dbReference>
<dbReference type="GO" id="GO:0000981">
    <property type="term" value="F:DNA-binding transcription factor activity, RNA polymerase II-specific"/>
    <property type="evidence" value="ECO:0007669"/>
    <property type="project" value="InterPro"/>
</dbReference>
<dbReference type="HOGENOM" id="CLU_023417_2_1_1"/>
<evidence type="ECO:0000256" key="1">
    <source>
        <dbReference type="ARBA" id="ARBA00004123"/>
    </source>
</evidence>
<evidence type="ECO:0000313" key="5">
    <source>
        <dbReference type="EMBL" id="KEZ40807.1"/>
    </source>
</evidence>
<keyword evidence="2" id="KW-0539">Nucleus</keyword>
<dbReference type="VEuPathDB" id="FungiDB:SAPIO_CDS8046"/>
<name>A0A084G0E5_PSEDA</name>
<dbReference type="PANTHER" id="PTHR37534">
    <property type="entry name" value="TRANSCRIPTIONAL ACTIVATOR PROTEIN UGA3"/>
    <property type="match status" value="1"/>
</dbReference>
<feature type="compositionally biased region" description="Polar residues" evidence="3">
    <location>
        <begin position="66"/>
        <end position="81"/>
    </location>
</feature>
<dbReference type="Proteomes" id="UP000028545">
    <property type="component" value="Unassembled WGS sequence"/>
</dbReference>
<dbReference type="InterPro" id="IPR036864">
    <property type="entry name" value="Zn2-C6_fun-type_DNA-bd_sf"/>
</dbReference>
<dbReference type="GO" id="GO:0000976">
    <property type="term" value="F:transcription cis-regulatory region binding"/>
    <property type="evidence" value="ECO:0007669"/>
    <property type="project" value="TreeGrafter"/>
</dbReference>
<dbReference type="PANTHER" id="PTHR37534:SF43">
    <property type="entry name" value="FINGER DOMAIN PROTEIN, PUTATIVE (AFU_ORTHOLOGUE AFUA_1G01850)-RELATED"/>
    <property type="match status" value="1"/>
</dbReference>
<dbReference type="SMART" id="SM00066">
    <property type="entry name" value="GAL4"/>
    <property type="match status" value="1"/>
</dbReference>
<dbReference type="RefSeq" id="XP_016640606.1">
    <property type="nucleotide sequence ID" value="XM_016789771.1"/>
</dbReference>
<sequence>MSTPSQRKRPMPILRVRTGCLTCRRRKKKCDERKPMCRGCERNRLECSWPHPDDITAPRRAAGRRGSTTKPAASVPNASETRMTEKNPADQLIELLDDAIHVSPNTPSASESPGSAHSPGGSTSSSSTGHDILAIIDPGPSPLPPGSAVHDPTIIDPSYILPSLDLLDCSFDNGQPATSSPLNEFGTLVNSNTHMPISNEELDVEVIPRSLSLLPGLASGSLDLLSHYLAVTTKCMDNGSGVDEPFVVQFIPLAFGSDLVLHLILTQSAVHRAVAKKILDADPLASGHYSQSITLFQQGMSTYDVGTQDALPLAVGALIMCFVETVKGDNDGSIFNHLMAARWLLKAVLSSQHSKLSKSLRDFLIEYYIYTAAVSIISIDCRVGPQLLLAEDFEEHSSTLESSTYIGCLCGCWLELLLLIPSVFNIGRRFLSEEGARRPLGVDDLMNFASVQGKIQSWAPRATVRLETALAGRIFQQAMLVYLYTTLSPLSASESVSSHSSAVKGAVVKGLEYLSELPSTARVNTSLCWPIAVIGSCVESLEQRQYLQNRLEVMFSVLGVGNIRQTALLLEKLWATPNPSPWSICQLMQEHRIWTSFA</sequence>
<reference evidence="5 6" key="1">
    <citation type="journal article" date="2014" name="Genome Announc.">
        <title>Draft genome sequence of the pathogenic fungus Scedosporium apiospermum.</title>
        <authorList>
            <person name="Vandeputte P."/>
            <person name="Ghamrawi S."/>
            <person name="Rechenmann M."/>
            <person name="Iltis A."/>
            <person name="Giraud S."/>
            <person name="Fleury M."/>
            <person name="Thornton C."/>
            <person name="Delhaes L."/>
            <person name="Meyer W."/>
            <person name="Papon N."/>
            <person name="Bouchara J.P."/>
        </authorList>
    </citation>
    <scope>NUCLEOTIDE SEQUENCE [LARGE SCALE GENOMIC DNA]</scope>
    <source>
        <strain evidence="5 6">IHEM 14462</strain>
    </source>
</reference>
<dbReference type="GO" id="GO:0008270">
    <property type="term" value="F:zinc ion binding"/>
    <property type="evidence" value="ECO:0007669"/>
    <property type="project" value="InterPro"/>
</dbReference>
<dbReference type="Pfam" id="PF00172">
    <property type="entry name" value="Zn_clus"/>
    <property type="match status" value="1"/>
</dbReference>
<feature type="region of interest" description="Disordered" evidence="3">
    <location>
        <begin position="49"/>
        <end position="86"/>
    </location>
</feature>
<dbReference type="EMBL" id="JOWA01000117">
    <property type="protein sequence ID" value="KEZ40807.1"/>
    <property type="molecule type" value="Genomic_DNA"/>
</dbReference>
<keyword evidence="6" id="KW-1185">Reference proteome</keyword>